<feature type="transmembrane region" description="Helical" evidence="1">
    <location>
        <begin position="407"/>
        <end position="426"/>
    </location>
</feature>
<keyword evidence="1" id="KW-0812">Transmembrane</keyword>
<dbReference type="RefSeq" id="XP_045961823.1">
    <property type="nucleotide sequence ID" value="XM_046095358.1"/>
</dbReference>
<sequence length="656" mass="72762">MHPIGKPASERWRRTGIVNLVLVAVCAASLLGSLVASITRSNSSINTATIIYEAECSYISRLNLSLHLLINLVSSGVLASSNFYMQVLSSPSRKEIDHTHEYLKSLDIGIPSVKNIRFISPFKQICWAILLLSSFPLHLIFNSAVFETGYQGSYWNLTIATEAFTQGAGFYAPGASLSPAGSPSPAYIRSTVGQPEHQPTPVWKAKGGIDGYGQSLDIADYWDENSLPRLELAATALVADSWSRLDPKTCLAEYRSCNPRKNYGNVVVVVNSSASSAAGWTRSEVFHFDPQSNLSSIWDSHIPPNVTNSLWYSAQCKVTRSTNPSVYDHCEHTCLNVLGLNHTKTYDVSTKAPDNTQWTLSFQPVELNIAPSVRESLGYNDTFNSLDVNYCLALPVNKCKIGVSNTLVLIVLVCILVKLLTCVMVIRNLTHHMSLITPGDAMESFISRPDTRIEGLGTLDITDSERLEFGPRTLSTEASSDLTQIIRPRRWQTKPRRYIGMVPRAAWTRTYCLLFCAIVFLVVCVALALDGGRSPLAYAFGHTDENLTAQLAGSYIGSLLVANTPQLILSLCYFSYNTFFTRLAVETEWNSFSLRHQPLRVSYPVGKQVSKYRLQLPYRYSIPLLAVSILLHWLVSNSVYIFITEGGKFKMIFNTS</sequence>
<dbReference type="GeneID" id="70124251"/>
<proteinExistence type="predicted"/>
<comment type="caution">
    <text evidence="3">The sequence shown here is derived from an EMBL/GenBank/DDBJ whole genome shotgun (WGS) entry which is preliminary data.</text>
</comment>
<dbReference type="PANTHER" id="PTHR35395:SF1">
    <property type="entry name" value="DUF6536 DOMAIN-CONTAINING PROTEIN"/>
    <property type="match status" value="1"/>
</dbReference>
<evidence type="ECO:0000313" key="4">
    <source>
        <dbReference type="Proteomes" id="UP000758603"/>
    </source>
</evidence>
<accession>A0A9P9A0Z8</accession>
<reference evidence="3" key="1">
    <citation type="journal article" date="2021" name="Nat. Commun.">
        <title>Genetic determinants of endophytism in the Arabidopsis root mycobiome.</title>
        <authorList>
            <person name="Mesny F."/>
            <person name="Miyauchi S."/>
            <person name="Thiergart T."/>
            <person name="Pickel B."/>
            <person name="Atanasova L."/>
            <person name="Karlsson M."/>
            <person name="Huettel B."/>
            <person name="Barry K.W."/>
            <person name="Haridas S."/>
            <person name="Chen C."/>
            <person name="Bauer D."/>
            <person name="Andreopoulos W."/>
            <person name="Pangilinan J."/>
            <person name="LaButti K."/>
            <person name="Riley R."/>
            <person name="Lipzen A."/>
            <person name="Clum A."/>
            <person name="Drula E."/>
            <person name="Henrissat B."/>
            <person name="Kohler A."/>
            <person name="Grigoriev I.V."/>
            <person name="Martin F.M."/>
            <person name="Hacquard S."/>
        </authorList>
    </citation>
    <scope>NUCLEOTIDE SEQUENCE</scope>
    <source>
        <strain evidence="3">MPI-SDFR-AT-0073</strain>
    </source>
</reference>
<keyword evidence="1" id="KW-0472">Membrane</keyword>
<dbReference type="PANTHER" id="PTHR35395">
    <property type="entry name" value="DUF6536 DOMAIN-CONTAINING PROTEIN"/>
    <property type="match status" value="1"/>
</dbReference>
<keyword evidence="1" id="KW-1133">Transmembrane helix</keyword>
<feature type="transmembrane region" description="Helical" evidence="1">
    <location>
        <begin position="620"/>
        <end position="643"/>
    </location>
</feature>
<keyword evidence="4" id="KW-1185">Reference proteome</keyword>
<dbReference type="OrthoDB" id="5429634at2759"/>
<name>A0A9P9A0Z8_9PEZI</name>
<dbReference type="AlphaFoldDB" id="A0A9P9A0Z8"/>
<protein>
    <recommendedName>
        <fullName evidence="2">DUF6536 domain-containing protein</fullName>
    </recommendedName>
</protein>
<dbReference type="Proteomes" id="UP000758603">
    <property type="component" value="Unassembled WGS sequence"/>
</dbReference>
<dbReference type="EMBL" id="JAGPXC010000002">
    <property type="protein sequence ID" value="KAH6657589.1"/>
    <property type="molecule type" value="Genomic_DNA"/>
</dbReference>
<gene>
    <name evidence="3" type="ORF">BKA67DRAFT_192664</name>
</gene>
<feature type="domain" description="DUF6536" evidence="2">
    <location>
        <begin position="12"/>
        <end position="165"/>
    </location>
</feature>
<evidence type="ECO:0000259" key="2">
    <source>
        <dbReference type="Pfam" id="PF20163"/>
    </source>
</evidence>
<dbReference type="InterPro" id="IPR046623">
    <property type="entry name" value="DUF6536"/>
</dbReference>
<dbReference type="Pfam" id="PF20163">
    <property type="entry name" value="DUF6536"/>
    <property type="match status" value="1"/>
</dbReference>
<feature type="transmembrane region" description="Helical" evidence="1">
    <location>
        <begin position="511"/>
        <end position="529"/>
    </location>
</feature>
<evidence type="ECO:0000256" key="1">
    <source>
        <dbReference type="SAM" id="Phobius"/>
    </source>
</evidence>
<evidence type="ECO:0000313" key="3">
    <source>
        <dbReference type="EMBL" id="KAH6657589.1"/>
    </source>
</evidence>
<organism evidence="3 4">
    <name type="scientific">Truncatella angustata</name>
    <dbReference type="NCBI Taxonomy" id="152316"/>
    <lineage>
        <taxon>Eukaryota</taxon>
        <taxon>Fungi</taxon>
        <taxon>Dikarya</taxon>
        <taxon>Ascomycota</taxon>
        <taxon>Pezizomycotina</taxon>
        <taxon>Sordariomycetes</taxon>
        <taxon>Xylariomycetidae</taxon>
        <taxon>Amphisphaeriales</taxon>
        <taxon>Sporocadaceae</taxon>
        <taxon>Truncatella</taxon>
    </lineage>
</organism>